<evidence type="ECO:0000256" key="1">
    <source>
        <dbReference type="SAM" id="MobiDB-lite"/>
    </source>
</evidence>
<proteinExistence type="predicted"/>
<dbReference type="EMBL" id="JARKIE010000488">
    <property type="protein sequence ID" value="KAJ7633710.1"/>
    <property type="molecule type" value="Genomic_DNA"/>
</dbReference>
<organism evidence="3 4">
    <name type="scientific">Mycena rosella</name>
    <name type="common">Pink bonnet</name>
    <name type="synonym">Agaricus rosellus</name>
    <dbReference type="NCBI Taxonomy" id="1033263"/>
    <lineage>
        <taxon>Eukaryota</taxon>
        <taxon>Fungi</taxon>
        <taxon>Dikarya</taxon>
        <taxon>Basidiomycota</taxon>
        <taxon>Agaricomycotina</taxon>
        <taxon>Agaricomycetes</taxon>
        <taxon>Agaricomycetidae</taxon>
        <taxon>Agaricales</taxon>
        <taxon>Marasmiineae</taxon>
        <taxon>Mycenaceae</taxon>
        <taxon>Mycena</taxon>
    </lineage>
</organism>
<comment type="caution">
    <text evidence="3">The sequence shown here is derived from an EMBL/GenBank/DDBJ whole genome shotgun (WGS) entry which is preliminary data.</text>
</comment>
<evidence type="ECO:0000259" key="2">
    <source>
        <dbReference type="Pfam" id="PF18137"/>
    </source>
</evidence>
<feature type="domain" description="Origin recognition complex subunit 3 winged helix C-terminal" evidence="2">
    <location>
        <begin position="303"/>
        <end position="390"/>
    </location>
</feature>
<gene>
    <name evidence="3" type="ORF">B0H17DRAFT_1217504</name>
</gene>
<feature type="compositionally biased region" description="Polar residues" evidence="1">
    <location>
        <begin position="1"/>
        <end position="19"/>
    </location>
</feature>
<reference evidence="3" key="1">
    <citation type="submission" date="2023-03" db="EMBL/GenBank/DDBJ databases">
        <title>Massive genome expansion in bonnet fungi (Mycena s.s.) driven by repeated elements and novel gene families across ecological guilds.</title>
        <authorList>
            <consortium name="Lawrence Berkeley National Laboratory"/>
            <person name="Harder C.B."/>
            <person name="Miyauchi S."/>
            <person name="Viragh M."/>
            <person name="Kuo A."/>
            <person name="Thoen E."/>
            <person name="Andreopoulos B."/>
            <person name="Lu D."/>
            <person name="Skrede I."/>
            <person name="Drula E."/>
            <person name="Henrissat B."/>
            <person name="Morin E."/>
            <person name="Kohler A."/>
            <person name="Barry K."/>
            <person name="LaButti K."/>
            <person name="Morin E."/>
            <person name="Salamov A."/>
            <person name="Lipzen A."/>
            <person name="Mereny Z."/>
            <person name="Hegedus B."/>
            <person name="Baldrian P."/>
            <person name="Stursova M."/>
            <person name="Weitz H."/>
            <person name="Taylor A."/>
            <person name="Grigoriev I.V."/>
            <person name="Nagy L.G."/>
            <person name="Martin F."/>
            <person name="Kauserud H."/>
        </authorList>
    </citation>
    <scope>NUCLEOTIDE SEQUENCE</scope>
    <source>
        <strain evidence="3">CBHHK067</strain>
    </source>
</reference>
<dbReference type="InterPro" id="IPR040855">
    <property type="entry name" value="ORC_WH_C"/>
</dbReference>
<dbReference type="Pfam" id="PF18137">
    <property type="entry name" value="WHD_ORC"/>
    <property type="match status" value="1"/>
</dbReference>
<keyword evidence="4" id="KW-1185">Reference proteome</keyword>
<dbReference type="Proteomes" id="UP001221757">
    <property type="component" value="Unassembled WGS sequence"/>
</dbReference>
<protein>
    <recommendedName>
        <fullName evidence="2">Origin recognition complex subunit 3 winged helix C-terminal domain-containing protein</fullName>
    </recommendedName>
</protein>
<feature type="compositionally biased region" description="Basic and acidic residues" evidence="1">
    <location>
        <begin position="365"/>
        <end position="374"/>
    </location>
</feature>
<dbReference type="AlphaFoldDB" id="A0AAD7BXZ2"/>
<accession>A0AAD7BXZ2</accession>
<feature type="region of interest" description="Disordered" evidence="1">
    <location>
        <begin position="353"/>
        <end position="374"/>
    </location>
</feature>
<sequence length="430" mass="47698">MSTLAASTFHTRLAPSSRTPDSRVRTHRSLEWRAFPEPAFEPDPVLSLSTPSPSSYLQASLTRSTLSLLRVCHFVAPKSSMPSSSKYTPFSVLHPKLTINTPQTFFDPAVELLLLPGPTLLEFIEAHYATHTPSLDALLSILQHRLILAPLSHHPAHRPASSACELRFLEALLARLHALTSKTTANADTWHARHSRGTKLGFRLLHIVIAFLRARAATDKLLERWRSAAAVSRALDGDGASGLATVLRKLTPAALEALLGELNVCLHGLPHAIRVAETQARSTLVRFRNPSSEERDEVAGWEEEEEEENLQNLPDTSILLKRYTKTGKVINVYDWFDNFRIVFKGQLESALSTPAKGNGKGKGKDKKEKADAEGDEKWKLGVQAQFMSSLCARCTSSIIWALSTYEPRRRGEEGRYILRTVLGALDYSKV</sequence>
<name>A0AAD7BXZ2_MYCRO</name>
<evidence type="ECO:0000313" key="4">
    <source>
        <dbReference type="Proteomes" id="UP001221757"/>
    </source>
</evidence>
<evidence type="ECO:0000313" key="3">
    <source>
        <dbReference type="EMBL" id="KAJ7633710.1"/>
    </source>
</evidence>
<feature type="region of interest" description="Disordered" evidence="1">
    <location>
        <begin position="1"/>
        <end position="25"/>
    </location>
</feature>